<accession>A0A7W6FMS5</accession>
<reference evidence="2 3" key="1">
    <citation type="submission" date="2020-08" db="EMBL/GenBank/DDBJ databases">
        <title>Genomic Encyclopedia of Type Strains, Phase IV (KMG-IV): sequencing the most valuable type-strain genomes for metagenomic binning, comparative biology and taxonomic classification.</title>
        <authorList>
            <person name="Goeker M."/>
        </authorList>
    </citation>
    <scope>NUCLEOTIDE SEQUENCE [LARGE SCALE GENOMIC DNA]</scope>
    <source>
        <strain evidence="2 3">DSM 26189</strain>
    </source>
</reference>
<keyword evidence="3" id="KW-1185">Reference proteome</keyword>
<sequence>MPNIGIFRQLLANIISLFSASPTENGGNPPLPEIGTPHATSWA</sequence>
<dbReference type="Proteomes" id="UP000571950">
    <property type="component" value="Unassembled WGS sequence"/>
</dbReference>
<evidence type="ECO:0000313" key="3">
    <source>
        <dbReference type="Proteomes" id="UP000571950"/>
    </source>
</evidence>
<dbReference type="EMBL" id="JACIDT010000001">
    <property type="protein sequence ID" value="MBB3924341.1"/>
    <property type="molecule type" value="Genomic_DNA"/>
</dbReference>
<evidence type="ECO:0000256" key="1">
    <source>
        <dbReference type="SAM" id="MobiDB-lite"/>
    </source>
</evidence>
<feature type="region of interest" description="Disordered" evidence="1">
    <location>
        <begin position="21"/>
        <end position="43"/>
    </location>
</feature>
<comment type="caution">
    <text evidence="2">The sequence shown here is derived from an EMBL/GenBank/DDBJ whole genome shotgun (WGS) entry which is preliminary data.</text>
</comment>
<protein>
    <submittedName>
        <fullName evidence="2">Uncharacterized protein</fullName>
    </submittedName>
</protein>
<organism evidence="2 3">
    <name type="scientific">Sphingobium jiangsuense</name>
    <dbReference type="NCBI Taxonomy" id="870476"/>
    <lineage>
        <taxon>Bacteria</taxon>
        <taxon>Pseudomonadati</taxon>
        <taxon>Pseudomonadota</taxon>
        <taxon>Alphaproteobacteria</taxon>
        <taxon>Sphingomonadales</taxon>
        <taxon>Sphingomonadaceae</taxon>
        <taxon>Sphingobium</taxon>
    </lineage>
</organism>
<dbReference type="RefSeq" id="WP_281392385.1">
    <property type="nucleotide sequence ID" value="NZ_BSPS01000067.1"/>
</dbReference>
<gene>
    <name evidence="2" type="ORF">GGR43_000035</name>
</gene>
<proteinExistence type="predicted"/>
<evidence type="ECO:0000313" key="2">
    <source>
        <dbReference type="EMBL" id="MBB3924341.1"/>
    </source>
</evidence>
<dbReference type="AlphaFoldDB" id="A0A7W6FMS5"/>
<name>A0A7W6FMS5_9SPHN</name>